<dbReference type="AlphaFoldDB" id="A0AA37ICP9"/>
<dbReference type="InterPro" id="IPR013762">
    <property type="entry name" value="Integrase-like_cat_sf"/>
</dbReference>
<reference evidence="3" key="1">
    <citation type="submission" date="2022-09" db="EMBL/GenBank/DDBJ databases">
        <title>Isolation and characterization of 3-chlorobenzoate degrading bacteria from soils in Shizuoka.</title>
        <authorList>
            <person name="Ifat A."/>
            <person name="Ogawa N."/>
            <person name="Kimbara K."/>
            <person name="Moriuchi R."/>
            <person name="Dohra H."/>
            <person name="Shintani M."/>
        </authorList>
    </citation>
    <scope>NUCLEOTIDE SEQUENCE</scope>
    <source>
        <strain evidence="3">19CS4-2</strain>
    </source>
</reference>
<evidence type="ECO:0000259" key="2">
    <source>
        <dbReference type="PROSITE" id="PS51898"/>
    </source>
</evidence>
<dbReference type="GO" id="GO:0015074">
    <property type="term" value="P:DNA integration"/>
    <property type="evidence" value="ECO:0007669"/>
    <property type="project" value="InterPro"/>
</dbReference>
<accession>A0AA37ICP9</accession>
<gene>
    <name evidence="3" type="ORF">CBA19CS42_20550</name>
</gene>
<proteinExistence type="predicted"/>
<dbReference type="Proteomes" id="UP001055111">
    <property type="component" value="Unassembled WGS sequence"/>
</dbReference>
<dbReference type="GO" id="GO:0003677">
    <property type="term" value="F:DNA binding"/>
    <property type="evidence" value="ECO:0007669"/>
    <property type="project" value="InterPro"/>
</dbReference>
<dbReference type="Gene3D" id="1.10.443.10">
    <property type="entry name" value="Intergrase catalytic core"/>
    <property type="match status" value="1"/>
</dbReference>
<dbReference type="InterPro" id="IPR002104">
    <property type="entry name" value="Integrase_catalytic"/>
</dbReference>
<protein>
    <recommendedName>
        <fullName evidence="2">Tyr recombinase domain-containing protein</fullName>
    </recommendedName>
</protein>
<sequence length="364" mass="40073">MKTVGHQVGVAVRTMDPSTGSLTDLEYESFVAALRQSFATAKISVSDYALLVLAVSLGCRSLQLALLKAGDLSIARRSDGSKTYMLQIARLKQGKNIRPRTLFRVRELAPAVGRLLESQIALVERWAARRNVPLVEAPLFPSTKTLTQGRRIMPGDLEGHYSGRGLASKISRILNGLRAISPRTGEPMKLFQTRIRRTLGTRAAAEGLDAPVIADLLDHSWIDSSLVYIECRPAMIQRIDKALALRIAPLAQAFAGKLVERSTNDVDEQGRVLHISGESSLHPLGRCGKASSCWLAAPLACYTCPYFNPWRDDVHQLLLDRLLRERHELLASSDLRIASVNDRTILAVAEVVNRCLEFTCRSGA</sequence>
<evidence type="ECO:0000256" key="1">
    <source>
        <dbReference type="ARBA" id="ARBA00023172"/>
    </source>
</evidence>
<name>A0AA37ICP9_9BURK</name>
<evidence type="ECO:0000313" key="4">
    <source>
        <dbReference type="Proteomes" id="UP001055111"/>
    </source>
</evidence>
<keyword evidence="1" id="KW-0233">DNA recombination</keyword>
<feature type="domain" description="Tyr recombinase" evidence="2">
    <location>
        <begin position="17"/>
        <end position="244"/>
    </location>
</feature>
<dbReference type="SUPFAM" id="SSF56349">
    <property type="entry name" value="DNA breaking-rejoining enzymes"/>
    <property type="match status" value="1"/>
</dbReference>
<dbReference type="InterPro" id="IPR011010">
    <property type="entry name" value="DNA_brk_join_enz"/>
</dbReference>
<dbReference type="GO" id="GO:0006310">
    <property type="term" value="P:DNA recombination"/>
    <property type="evidence" value="ECO:0007669"/>
    <property type="project" value="UniProtKB-KW"/>
</dbReference>
<dbReference type="EMBL" id="BPUS01000008">
    <property type="protein sequence ID" value="GJH26948.1"/>
    <property type="molecule type" value="Genomic_DNA"/>
</dbReference>
<organism evidence="3 4">
    <name type="scientific">Caballeronia novacaledonica</name>
    <dbReference type="NCBI Taxonomy" id="1544861"/>
    <lineage>
        <taxon>Bacteria</taxon>
        <taxon>Pseudomonadati</taxon>
        <taxon>Pseudomonadota</taxon>
        <taxon>Betaproteobacteria</taxon>
        <taxon>Burkholderiales</taxon>
        <taxon>Burkholderiaceae</taxon>
        <taxon>Caballeronia</taxon>
    </lineage>
</organism>
<evidence type="ECO:0000313" key="3">
    <source>
        <dbReference type="EMBL" id="GJH26948.1"/>
    </source>
</evidence>
<dbReference type="PROSITE" id="PS51898">
    <property type="entry name" value="TYR_RECOMBINASE"/>
    <property type="match status" value="1"/>
</dbReference>
<comment type="caution">
    <text evidence="3">The sequence shown here is derived from an EMBL/GenBank/DDBJ whole genome shotgun (WGS) entry which is preliminary data.</text>
</comment>